<dbReference type="InterPro" id="IPR011051">
    <property type="entry name" value="RmlC_Cupin_sf"/>
</dbReference>
<dbReference type="InterPro" id="IPR013096">
    <property type="entry name" value="Cupin_2"/>
</dbReference>
<dbReference type="CDD" id="cd02231">
    <property type="entry name" value="cupin_BLL6423-like"/>
    <property type="match status" value="1"/>
</dbReference>
<dbReference type="Gene3D" id="2.60.120.10">
    <property type="entry name" value="Jelly Rolls"/>
    <property type="match status" value="1"/>
</dbReference>
<comment type="caution">
    <text evidence="2">The sequence shown here is derived from an EMBL/GenBank/DDBJ whole genome shotgun (WGS) entry which is preliminary data.</text>
</comment>
<dbReference type="AlphaFoldDB" id="A0A520MG54"/>
<organism evidence="2 3">
    <name type="scientific">SAR86 cluster bacterium</name>
    <dbReference type="NCBI Taxonomy" id="2030880"/>
    <lineage>
        <taxon>Bacteria</taxon>
        <taxon>Pseudomonadati</taxon>
        <taxon>Pseudomonadota</taxon>
        <taxon>Gammaproteobacteria</taxon>
        <taxon>SAR86 cluster</taxon>
    </lineage>
</organism>
<reference evidence="2 3" key="1">
    <citation type="submission" date="2019-02" db="EMBL/GenBank/DDBJ databases">
        <title>Prokaryotic population dynamics and viral predation in marine succession experiment using metagenomics: the confinement effect.</title>
        <authorList>
            <person name="Haro-Moreno J.M."/>
            <person name="Rodriguez-Valera F."/>
            <person name="Lopez-Perez M."/>
        </authorList>
    </citation>
    <scope>NUCLEOTIDE SEQUENCE [LARGE SCALE GENOMIC DNA]</scope>
    <source>
        <strain evidence="2">MED-G163</strain>
    </source>
</reference>
<dbReference type="Pfam" id="PF07883">
    <property type="entry name" value="Cupin_2"/>
    <property type="match status" value="1"/>
</dbReference>
<protein>
    <submittedName>
        <fullName evidence="2">Cupin domain-containing protein</fullName>
    </submittedName>
</protein>
<evidence type="ECO:0000259" key="1">
    <source>
        <dbReference type="Pfam" id="PF07883"/>
    </source>
</evidence>
<dbReference type="InterPro" id="IPR047142">
    <property type="entry name" value="OryJ/VirC-like"/>
</dbReference>
<dbReference type="InterPro" id="IPR014710">
    <property type="entry name" value="RmlC-like_jellyroll"/>
</dbReference>
<gene>
    <name evidence="2" type="ORF">EVA96_03010</name>
</gene>
<accession>A0A520MG54</accession>
<feature type="domain" description="Cupin type-2" evidence="1">
    <location>
        <begin position="111"/>
        <end position="166"/>
    </location>
</feature>
<dbReference type="PANTHER" id="PTHR36156:SF2">
    <property type="entry name" value="CUPIN TYPE-2 DOMAIN-CONTAINING PROTEIN"/>
    <property type="match status" value="1"/>
</dbReference>
<dbReference type="PANTHER" id="PTHR36156">
    <property type="entry name" value="SLR2101 PROTEIN"/>
    <property type="match status" value="1"/>
</dbReference>
<evidence type="ECO:0000313" key="3">
    <source>
        <dbReference type="Proteomes" id="UP000315782"/>
    </source>
</evidence>
<name>A0A520MG54_9GAMM</name>
<sequence length="173" mass="19299">MRRVITGHNDEGKSIVVLDGPPSRSIGEDVGGLFELWNTDGEIVDTKDRIDRADDEIILSPPINGSKFRYFQINPTPEGVPIEIMQEIAHDAFKRIGAAHHRIDTSKHPAMHQTKTIDYIILLKGDVTLLLDEDEVMLKPHDVVVQRGTNHAWVNNGNEPALLIAVLIDSDLK</sequence>
<dbReference type="Proteomes" id="UP000315782">
    <property type="component" value="Unassembled WGS sequence"/>
</dbReference>
<dbReference type="EMBL" id="SHBI01000021">
    <property type="protein sequence ID" value="RZO20203.1"/>
    <property type="molecule type" value="Genomic_DNA"/>
</dbReference>
<dbReference type="SUPFAM" id="SSF51182">
    <property type="entry name" value="RmlC-like cupins"/>
    <property type="match status" value="1"/>
</dbReference>
<proteinExistence type="predicted"/>
<evidence type="ECO:0000313" key="2">
    <source>
        <dbReference type="EMBL" id="RZO20203.1"/>
    </source>
</evidence>